<accession>A0A078B488</accession>
<dbReference type="InParanoid" id="A0A078B488"/>
<dbReference type="OrthoDB" id="313567at2759"/>
<protein>
    <recommendedName>
        <fullName evidence="1">VPS9 domain-containing protein</fullName>
    </recommendedName>
</protein>
<name>A0A078B488_STYLE</name>
<dbReference type="AlphaFoldDB" id="A0A078B488"/>
<keyword evidence="3" id="KW-1185">Reference proteome</keyword>
<gene>
    <name evidence="2" type="primary">Contig13788.g14703</name>
    <name evidence="2" type="ORF">STYLEM_17137</name>
</gene>
<evidence type="ECO:0000259" key="1">
    <source>
        <dbReference type="PROSITE" id="PS51205"/>
    </source>
</evidence>
<proteinExistence type="predicted"/>
<dbReference type="Pfam" id="PF02204">
    <property type="entry name" value="VPS9"/>
    <property type="match status" value="1"/>
</dbReference>
<dbReference type="EMBL" id="CCKQ01016144">
    <property type="protein sequence ID" value="CDW88022.1"/>
    <property type="molecule type" value="Genomic_DNA"/>
</dbReference>
<dbReference type="Gene3D" id="1.20.1050.80">
    <property type="entry name" value="VPS9 domain"/>
    <property type="match status" value="1"/>
</dbReference>
<organism evidence="2 3">
    <name type="scientific">Stylonychia lemnae</name>
    <name type="common">Ciliate</name>
    <dbReference type="NCBI Taxonomy" id="5949"/>
    <lineage>
        <taxon>Eukaryota</taxon>
        <taxon>Sar</taxon>
        <taxon>Alveolata</taxon>
        <taxon>Ciliophora</taxon>
        <taxon>Intramacronucleata</taxon>
        <taxon>Spirotrichea</taxon>
        <taxon>Stichotrichia</taxon>
        <taxon>Sporadotrichida</taxon>
        <taxon>Oxytrichidae</taxon>
        <taxon>Stylonychinae</taxon>
        <taxon>Stylonychia</taxon>
    </lineage>
</organism>
<reference evidence="2 3" key="1">
    <citation type="submission" date="2014-06" db="EMBL/GenBank/DDBJ databases">
        <authorList>
            <person name="Swart Estienne"/>
        </authorList>
    </citation>
    <scope>NUCLEOTIDE SEQUENCE [LARGE SCALE GENOMIC DNA]</scope>
    <source>
        <strain evidence="2 3">130c</strain>
    </source>
</reference>
<sequence length="590" mass="69319">MLSGDPLKKQSSLELIKSTCSEISQTKRTPLPNEQANCCFGFFSANKQALKHRSKKEKELVRKTAPYLKIFEDSMVIDNYNSDWVEDFLFQVQRALLQCYDKILQFQKEFQHVASSIVKHKSIDDYGNTQRQHNMIRPNLKLQQIRLYDEIESQIKQKTHPVQHLCSAFKLVFVNQYKEFVHKNVDQTSQALLDKIIVQTVGLQSDYILSLSNEMEQKDDDQLQEELEKKNEITLANKVLDDVKLFFSALYHFVLRMYESHLNRIDLNALLQDIAKLCIQVIVKDEVHKILICLVRIDNFELDRDIRAKYALLKGVQPADFGIDPYLQLKNPLILLTELQKQFKIDLSSLILLISNKNLTLQNQEYSEIKQFTYQDFTKQYKEEIDQLPLEISKIIYQKADVKPYYKSVLKFREIMIKPHPPIDKLFQLYHLKEQIQQEVQDYWKDIITDKKKILINRDELTSIMLFLIAKTEIPDLTSQLKLIQEFTSQEIQNGSDHSIISAAYLMFSSPILWFSSIDGNKLLDRTYLLRATMQMTEQYSRFDKISFDDMNDRYDPFSVANSYTLRNSYLTGNNTKTVDLANIRSFAFY</sequence>
<evidence type="ECO:0000313" key="3">
    <source>
        <dbReference type="Proteomes" id="UP000039865"/>
    </source>
</evidence>
<feature type="domain" description="VPS9" evidence="1">
    <location>
        <begin position="368"/>
        <end position="524"/>
    </location>
</feature>
<dbReference type="PROSITE" id="PS51205">
    <property type="entry name" value="VPS9"/>
    <property type="match status" value="1"/>
</dbReference>
<dbReference type="InterPro" id="IPR003123">
    <property type="entry name" value="VPS9"/>
</dbReference>
<dbReference type="SUPFAM" id="SSF109993">
    <property type="entry name" value="VPS9 domain"/>
    <property type="match status" value="1"/>
</dbReference>
<dbReference type="Proteomes" id="UP000039865">
    <property type="component" value="Unassembled WGS sequence"/>
</dbReference>
<evidence type="ECO:0000313" key="2">
    <source>
        <dbReference type="EMBL" id="CDW88022.1"/>
    </source>
</evidence>
<dbReference type="InterPro" id="IPR037191">
    <property type="entry name" value="VPS9_dom_sf"/>
</dbReference>